<dbReference type="AlphaFoldDB" id="A0AAE1NBX5"/>
<evidence type="ECO:0000256" key="1">
    <source>
        <dbReference type="SAM" id="MobiDB-lite"/>
    </source>
</evidence>
<comment type="caution">
    <text evidence="2">The sequence shown here is derived from an EMBL/GenBank/DDBJ whole genome shotgun (WGS) entry which is preliminary data.</text>
</comment>
<accession>A0AAE1NBX5</accession>
<reference evidence="2" key="1">
    <citation type="submission" date="2023-11" db="EMBL/GenBank/DDBJ databases">
        <title>Genome assemblies of two species of porcelain crab, Petrolisthes cinctipes and Petrolisthes manimaculis (Anomura: Porcellanidae).</title>
        <authorList>
            <person name="Angst P."/>
        </authorList>
    </citation>
    <scope>NUCLEOTIDE SEQUENCE</scope>
    <source>
        <strain evidence="2">PB745_02</strain>
        <tissue evidence="2">Gill</tissue>
    </source>
</reference>
<feature type="compositionally biased region" description="Polar residues" evidence="1">
    <location>
        <begin position="13"/>
        <end position="49"/>
    </location>
</feature>
<proteinExistence type="predicted"/>
<evidence type="ECO:0000313" key="3">
    <source>
        <dbReference type="Proteomes" id="UP001292094"/>
    </source>
</evidence>
<keyword evidence="3" id="KW-1185">Reference proteome</keyword>
<organism evidence="2 3">
    <name type="scientific">Petrolisthes manimaculis</name>
    <dbReference type="NCBI Taxonomy" id="1843537"/>
    <lineage>
        <taxon>Eukaryota</taxon>
        <taxon>Metazoa</taxon>
        <taxon>Ecdysozoa</taxon>
        <taxon>Arthropoda</taxon>
        <taxon>Crustacea</taxon>
        <taxon>Multicrustacea</taxon>
        <taxon>Malacostraca</taxon>
        <taxon>Eumalacostraca</taxon>
        <taxon>Eucarida</taxon>
        <taxon>Decapoda</taxon>
        <taxon>Pleocyemata</taxon>
        <taxon>Anomura</taxon>
        <taxon>Galatheoidea</taxon>
        <taxon>Porcellanidae</taxon>
        <taxon>Petrolisthes</taxon>
    </lineage>
</organism>
<sequence length="100" mass="11555">MRGVGNGQHGNYDPSTPNPNMTPSINNDAPQFLSTPQIPQLTLSPNTDSPRYFSRPMTLEEWQGQLIAREKMLEVQMMECDEVEQRLKMRQQQDQIYLSE</sequence>
<dbReference type="Proteomes" id="UP001292094">
    <property type="component" value="Unassembled WGS sequence"/>
</dbReference>
<name>A0AAE1NBX5_9EUCA</name>
<dbReference type="EMBL" id="JAWZYT010007050">
    <property type="protein sequence ID" value="KAK4287154.1"/>
    <property type="molecule type" value="Genomic_DNA"/>
</dbReference>
<feature type="region of interest" description="Disordered" evidence="1">
    <location>
        <begin position="1"/>
        <end position="52"/>
    </location>
</feature>
<protein>
    <submittedName>
        <fullName evidence="2">Uncharacterized protein</fullName>
    </submittedName>
</protein>
<evidence type="ECO:0000313" key="2">
    <source>
        <dbReference type="EMBL" id="KAK4287154.1"/>
    </source>
</evidence>
<gene>
    <name evidence="2" type="ORF">Pmani_039766</name>
</gene>